<dbReference type="GO" id="GO:0005634">
    <property type="term" value="C:nucleus"/>
    <property type="evidence" value="ECO:0007669"/>
    <property type="project" value="UniProtKB-SubCell"/>
</dbReference>
<sequence>MSSLGRSTVIKFLRRRNVFWTNYEVHEHQKSRTYCISFRRDPCEFTCSCHLLEFRGIICWHAITVMVRNCITEMPDRYILRRWRRDVKRAHMRVKVNYVRLGSIPGQVRYDNMCEAFSKLADLVADDEE</sequence>
<protein>
    <recommendedName>
        <fullName evidence="2">Protein FAR1-RELATED SEQUENCE</fullName>
    </recommendedName>
</protein>
<dbReference type="InterPro" id="IPR007527">
    <property type="entry name" value="Znf_SWIM"/>
</dbReference>
<keyword evidence="5" id="KW-1185">Reference proteome</keyword>
<dbReference type="PANTHER" id="PTHR31669:SF283">
    <property type="entry name" value="PROTEIN FAR1-RELATED SEQUENCE"/>
    <property type="match status" value="1"/>
</dbReference>
<name>A0A8S0UAQ7_OLEEU</name>
<dbReference type="AlphaFoldDB" id="A0A8S0UAQ7"/>
<comment type="similarity">
    <text evidence="2">Belongs to the FHY3/FAR1 family.</text>
</comment>
<dbReference type="GO" id="GO:0008270">
    <property type="term" value="F:zinc ion binding"/>
    <property type="evidence" value="ECO:0007669"/>
    <property type="project" value="UniProtKB-UniRule"/>
</dbReference>
<dbReference type="Pfam" id="PF04434">
    <property type="entry name" value="SWIM"/>
    <property type="match status" value="1"/>
</dbReference>
<dbReference type="EMBL" id="CACTIH010007447">
    <property type="protein sequence ID" value="CAA3013643.1"/>
    <property type="molecule type" value="Genomic_DNA"/>
</dbReference>
<evidence type="ECO:0000313" key="5">
    <source>
        <dbReference type="Proteomes" id="UP000594638"/>
    </source>
</evidence>
<keyword evidence="2" id="KW-0479">Metal-binding</keyword>
<keyword evidence="2" id="KW-0539">Nucleus</keyword>
<organism evidence="4 5">
    <name type="scientific">Olea europaea subsp. europaea</name>
    <dbReference type="NCBI Taxonomy" id="158383"/>
    <lineage>
        <taxon>Eukaryota</taxon>
        <taxon>Viridiplantae</taxon>
        <taxon>Streptophyta</taxon>
        <taxon>Embryophyta</taxon>
        <taxon>Tracheophyta</taxon>
        <taxon>Spermatophyta</taxon>
        <taxon>Magnoliopsida</taxon>
        <taxon>eudicotyledons</taxon>
        <taxon>Gunneridae</taxon>
        <taxon>Pentapetalae</taxon>
        <taxon>asterids</taxon>
        <taxon>lamiids</taxon>
        <taxon>Lamiales</taxon>
        <taxon>Oleaceae</taxon>
        <taxon>Oleeae</taxon>
        <taxon>Olea</taxon>
    </lineage>
</organism>
<dbReference type="Gramene" id="OE9A119704T1">
    <property type="protein sequence ID" value="OE9A119704C1"/>
    <property type="gene ID" value="OE9A119704"/>
</dbReference>
<comment type="subcellular location">
    <subcellularLocation>
        <location evidence="2">Nucleus</location>
    </subcellularLocation>
</comment>
<dbReference type="PROSITE" id="PS50966">
    <property type="entry name" value="ZF_SWIM"/>
    <property type="match status" value="1"/>
</dbReference>
<comment type="caution">
    <text evidence="4">The sequence shown here is derived from an EMBL/GenBank/DDBJ whole genome shotgun (WGS) entry which is preliminary data.</text>
</comment>
<evidence type="ECO:0000259" key="3">
    <source>
        <dbReference type="PROSITE" id="PS50966"/>
    </source>
</evidence>
<evidence type="ECO:0000313" key="4">
    <source>
        <dbReference type="EMBL" id="CAA3013643.1"/>
    </source>
</evidence>
<accession>A0A8S0UAQ7</accession>
<evidence type="ECO:0000256" key="1">
    <source>
        <dbReference type="PROSITE-ProRule" id="PRU00325"/>
    </source>
</evidence>
<dbReference type="Proteomes" id="UP000594638">
    <property type="component" value="Unassembled WGS sequence"/>
</dbReference>
<comment type="function">
    <text evidence="2">Putative transcription activator involved in regulating light control of development.</text>
</comment>
<keyword evidence="2" id="KW-0862">Zinc</keyword>
<dbReference type="OrthoDB" id="1914915at2759"/>
<dbReference type="PANTHER" id="PTHR31669">
    <property type="entry name" value="PROTEIN FAR1-RELATED SEQUENCE 10-RELATED"/>
    <property type="match status" value="1"/>
</dbReference>
<gene>
    <name evidence="4" type="ORF">OLEA9_A119704</name>
</gene>
<keyword evidence="1 2" id="KW-0863">Zinc-finger</keyword>
<dbReference type="InterPro" id="IPR031052">
    <property type="entry name" value="FHY3/FAR1"/>
</dbReference>
<feature type="domain" description="SWIM-type" evidence="3">
    <location>
        <begin position="34"/>
        <end position="70"/>
    </location>
</feature>
<evidence type="ECO:0000256" key="2">
    <source>
        <dbReference type="RuleBase" id="RU367018"/>
    </source>
</evidence>
<dbReference type="GO" id="GO:0006355">
    <property type="term" value="P:regulation of DNA-templated transcription"/>
    <property type="evidence" value="ECO:0007669"/>
    <property type="project" value="UniProtKB-UniRule"/>
</dbReference>
<reference evidence="4 5" key="1">
    <citation type="submission" date="2019-12" db="EMBL/GenBank/DDBJ databases">
        <authorList>
            <person name="Alioto T."/>
            <person name="Alioto T."/>
            <person name="Gomez Garrido J."/>
        </authorList>
    </citation>
    <scope>NUCLEOTIDE SEQUENCE [LARGE SCALE GENOMIC DNA]</scope>
</reference>
<proteinExistence type="inferred from homology"/>